<dbReference type="Pfam" id="PF00276">
    <property type="entry name" value="Ribosomal_L23"/>
    <property type="match status" value="1"/>
</dbReference>
<dbReference type="Proteomes" id="UP000033930">
    <property type="component" value="Unassembled WGS sequence"/>
</dbReference>
<dbReference type="GO" id="GO:0006412">
    <property type="term" value="P:translation"/>
    <property type="evidence" value="ECO:0007669"/>
    <property type="project" value="UniProtKB-UniRule"/>
</dbReference>
<dbReference type="PANTHER" id="PTHR11620">
    <property type="entry name" value="60S RIBOSOMAL PROTEIN L23A"/>
    <property type="match status" value="1"/>
</dbReference>
<evidence type="ECO:0000256" key="3">
    <source>
        <dbReference type="ARBA" id="ARBA00023274"/>
    </source>
</evidence>
<dbReference type="Gene3D" id="3.30.70.330">
    <property type="match status" value="1"/>
</dbReference>
<dbReference type="AlphaFoldDB" id="A0A0G0VEQ0"/>
<accession>A0A0G0VEQ0</accession>
<dbReference type="InterPro" id="IPR012677">
    <property type="entry name" value="Nucleotide-bd_a/b_plait_sf"/>
</dbReference>
<sequence>MAIIKKTTSKETEKTIKKSNKKGISKKTLNVLIATHVTEKTAESSDKNIYVFDVDVNATKIEIKQAFKEMYNITPIRVNTVSTKGKQVTFGRVVGKQKNRKKAVITLPKNAKLDIFEGI</sequence>
<name>A0A0G0VEQ0_9BACT</name>
<keyword evidence="4" id="KW-0699">rRNA-binding</keyword>
<proteinExistence type="inferred from homology"/>
<dbReference type="GO" id="GO:0019843">
    <property type="term" value="F:rRNA binding"/>
    <property type="evidence" value="ECO:0007669"/>
    <property type="project" value="UniProtKB-UniRule"/>
</dbReference>
<organism evidence="5 6">
    <name type="scientific">Candidatus Uhrbacteria bacterium GW2011_GWC1_41_20</name>
    <dbReference type="NCBI Taxonomy" id="1618983"/>
    <lineage>
        <taxon>Bacteria</taxon>
        <taxon>Candidatus Uhriibacteriota</taxon>
    </lineage>
</organism>
<dbReference type="GO" id="GO:0003735">
    <property type="term" value="F:structural constituent of ribosome"/>
    <property type="evidence" value="ECO:0007669"/>
    <property type="project" value="InterPro"/>
</dbReference>
<evidence type="ECO:0000313" key="5">
    <source>
        <dbReference type="EMBL" id="KKR99359.1"/>
    </source>
</evidence>
<protein>
    <recommendedName>
        <fullName evidence="4">Large ribosomal subunit protein uL23</fullName>
    </recommendedName>
</protein>
<evidence type="ECO:0000313" key="6">
    <source>
        <dbReference type="Proteomes" id="UP000033930"/>
    </source>
</evidence>
<dbReference type="SUPFAM" id="SSF54189">
    <property type="entry name" value="Ribosomal proteins S24e, L23 and L15e"/>
    <property type="match status" value="1"/>
</dbReference>
<keyword evidence="2 4" id="KW-0689">Ribosomal protein</keyword>
<dbReference type="InterPro" id="IPR013025">
    <property type="entry name" value="Ribosomal_uL23-like"/>
</dbReference>
<evidence type="ECO:0000256" key="4">
    <source>
        <dbReference type="HAMAP-Rule" id="MF_01369"/>
    </source>
</evidence>
<dbReference type="EMBL" id="LCAW01000007">
    <property type="protein sequence ID" value="KKR99359.1"/>
    <property type="molecule type" value="Genomic_DNA"/>
</dbReference>
<dbReference type="HAMAP" id="MF_01369_B">
    <property type="entry name" value="Ribosomal_uL23_B"/>
    <property type="match status" value="1"/>
</dbReference>
<gene>
    <name evidence="4" type="primary">rplW</name>
    <name evidence="5" type="ORF">UU50_C0007G0047</name>
</gene>
<comment type="function">
    <text evidence="4">One of the early assembly proteins it binds 23S rRNA. One of the proteins that surrounds the polypeptide exit tunnel on the outside of the ribosome. Forms the main docking site for trigger factor binding to the ribosome.</text>
</comment>
<evidence type="ECO:0000256" key="1">
    <source>
        <dbReference type="ARBA" id="ARBA00006700"/>
    </source>
</evidence>
<dbReference type="GO" id="GO:1990904">
    <property type="term" value="C:ribonucleoprotein complex"/>
    <property type="evidence" value="ECO:0007669"/>
    <property type="project" value="UniProtKB-KW"/>
</dbReference>
<dbReference type="GO" id="GO:0005840">
    <property type="term" value="C:ribosome"/>
    <property type="evidence" value="ECO:0007669"/>
    <property type="project" value="UniProtKB-KW"/>
</dbReference>
<keyword evidence="3 4" id="KW-0687">Ribonucleoprotein</keyword>
<keyword evidence="4" id="KW-0694">RNA-binding</keyword>
<dbReference type="InterPro" id="IPR012678">
    <property type="entry name" value="Ribosomal_uL23/eL15/eS24_sf"/>
</dbReference>
<dbReference type="NCBIfam" id="NF004363">
    <property type="entry name" value="PRK05738.2-4"/>
    <property type="match status" value="1"/>
</dbReference>
<reference evidence="5 6" key="1">
    <citation type="journal article" date="2015" name="Nature">
        <title>rRNA introns, odd ribosomes, and small enigmatic genomes across a large radiation of phyla.</title>
        <authorList>
            <person name="Brown C.T."/>
            <person name="Hug L.A."/>
            <person name="Thomas B.C."/>
            <person name="Sharon I."/>
            <person name="Castelle C.J."/>
            <person name="Singh A."/>
            <person name="Wilkins M.J."/>
            <person name="Williams K.H."/>
            <person name="Banfield J.F."/>
        </authorList>
    </citation>
    <scope>NUCLEOTIDE SEQUENCE [LARGE SCALE GENOMIC DNA]</scope>
</reference>
<comment type="subunit">
    <text evidence="4">Part of the 50S ribosomal subunit. Contacts protein L29, and trigger factor when it is bound to the ribosome.</text>
</comment>
<evidence type="ECO:0000256" key="2">
    <source>
        <dbReference type="ARBA" id="ARBA00022980"/>
    </source>
</evidence>
<comment type="caution">
    <text evidence="5">The sequence shown here is derived from an EMBL/GenBank/DDBJ whole genome shotgun (WGS) entry which is preliminary data.</text>
</comment>
<comment type="similarity">
    <text evidence="1 4">Belongs to the universal ribosomal protein uL23 family.</text>
</comment>